<dbReference type="EMBL" id="CAJMWQ010001100">
    <property type="protein sequence ID" value="CAE6434913.1"/>
    <property type="molecule type" value="Genomic_DNA"/>
</dbReference>
<dbReference type="InterPro" id="IPR013320">
    <property type="entry name" value="ConA-like_dom_sf"/>
</dbReference>
<dbReference type="CDD" id="cd00413">
    <property type="entry name" value="Glyco_hydrolase_16"/>
    <property type="match status" value="1"/>
</dbReference>
<dbReference type="GO" id="GO:0004301">
    <property type="term" value="F:epoxide hydrolase activity"/>
    <property type="evidence" value="ECO:0007669"/>
    <property type="project" value="TreeGrafter"/>
</dbReference>
<gene>
    <name evidence="6" type="ORF">RDB_LOCUS63778</name>
</gene>
<reference evidence="6" key="1">
    <citation type="submission" date="2021-01" db="EMBL/GenBank/DDBJ databases">
        <authorList>
            <person name="Kaushik A."/>
        </authorList>
    </citation>
    <scope>NUCLEOTIDE SEQUENCE</scope>
    <source>
        <strain evidence="6">AG1-1B</strain>
    </source>
</reference>
<dbReference type="Gene3D" id="2.60.120.200">
    <property type="match status" value="1"/>
</dbReference>
<dbReference type="PROSITE" id="PS51762">
    <property type="entry name" value="GH16_2"/>
    <property type="match status" value="1"/>
</dbReference>
<dbReference type="AlphaFoldDB" id="A0A8H3ASM8"/>
<protein>
    <recommendedName>
        <fullName evidence="5">GH16 domain-containing protein</fullName>
    </recommendedName>
</protein>
<dbReference type="Proteomes" id="UP000663826">
    <property type="component" value="Unassembled WGS sequence"/>
</dbReference>
<keyword evidence="4" id="KW-0732">Signal</keyword>
<evidence type="ECO:0000256" key="1">
    <source>
        <dbReference type="ARBA" id="ARBA00010088"/>
    </source>
</evidence>
<dbReference type="GO" id="GO:0097176">
    <property type="term" value="P:epoxide metabolic process"/>
    <property type="evidence" value="ECO:0007669"/>
    <property type="project" value="TreeGrafter"/>
</dbReference>
<dbReference type="InterPro" id="IPR000757">
    <property type="entry name" value="Beta-glucanase-like"/>
</dbReference>
<dbReference type="SUPFAM" id="SSF53474">
    <property type="entry name" value="alpha/beta-Hydrolases"/>
    <property type="match status" value="1"/>
</dbReference>
<evidence type="ECO:0000313" key="7">
    <source>
        <dbReference type="Proteomes" id="UP000663826"/>
    </source>
</evidence>
<dbReference type="GO" id="GO:0004553">
    <property type="term" value="F:hydrolase activity, hydrolyzing O-glycosyl compounds"/>
    <property type="evidence" value="ECO:0007669"/>
    <property type="project" value="InterPro"/>
</dbReference>
<comment type="caution">
    <text evidence="6">The sequence shown here is derived from an EMBL/GenBank/DDBJ whole genome shotgun (WGS) entry which is preliminary data.</text>
</comment>
<dbReference type="Gene3D" id="3.40.50.1820">
    <property type="entry name" value="alpha/beta hydrolase"/>
    <property type="match status" value="1"/>
</dbReference>
<evidence type="ECO:0000256" key="4">
    <source>
        <dbReference type="SAM" id="SignalP"/>
    </source>
</evidence>
<evidence type="ECO:0000313" key="6">
    <source>
        <dbReference type="EMBL" id="CAE6434913.1"/>
    </source>
</evidence>
<feature type="chain" id="PRO_5034037812" description="GH16 domain-containing protein" evidence="4">
    <location>
        <begin position="21"/>
        <end position="661"/>
    </location>
</feature>
<keyword evidence="2" id="KW-0058">Aromatic hydrocarbons catabolism</keyword>
<feature type="signal peptide" evidence="4">
    <location>
        <begin position="1"/>
        <end position="20"/>
    </location>
</feature>
<dbReference type="Pfam" id="PF06441">
    <property type="entry name" value="EHN"/>
    <property type="match status" value="1"/>
</dbReference>
<dbReference type="OrthoDB" id="29105at2759"/>
<dbReference type="SUPFAM" id="SSF49899">
    <property type="entry name" value="Concanavalin A-like lectins/glucanases"/>
    <property type="match status" value="1"/>
</dbReference>
<dbReference type="PANTHER" id="PTHR21661:SF35">
    <property type="entry name" value="EPOXIDE HYDROLASE"/>
    <property type="match status" value="1"/>
</dbReference>
<proteinExistence type="inferred from homology"/>
<dbReference type="PANTHER" id="PTHR21661">
    <property type="entry name" value="EPOXIDE HYDROLASE 1-RELATED"/>
    <property type="match status" value="1"/>
</dbReference>
<dbReference type="Pfam" id="PF00722">
    <property type="entry name" value="Glyco_hydro_16"/>
    <property type="match status" value="1"/>
</dbReference>
<sequence length="661" mass="74488">MIRSLFLTPLAIVAASATLAERQSDPGCACGYKDSTGAVWREAIVSDFTAAAGAEAVLAQNFKKFDYPEPHLNEPYNMSYTTANVYPYNYGLGLKTSAHSGSGSVQTAGIRTLREDIKYGSFRMRATVPSVPGVCFGFFTYKHDEVPPQEADIEFLSWEEDYYQRVHHTNQPGTLNGDVDPNASKSIVIPGADFTEFHEHRLDWLPSSSKYYYDGALKSTVSKNSPTKDSTLIANVWSDGGPLWSRGPPKEDAIATIYYIKTEVSAYNLRPFKVHVPDEEIERTKALLQMRRLPEEPIHPGITAEDGTQHSWMNEAKRRLLEFDWRAVEDKLNSFSQYLVDIEGATIHFIYEKSRSKNAIPLLLLHGWPSSILEYHRVIKPLVDAPDGQQSFDVIVPSLPGVGYSTLLPKPGATVVDNARIFDTLMTKVLGYETYVGQGGDFGAVNLRQLQTNHSTTLKLALFQSFFAPRPNDAVDDGLLSGPEQTMLEHIAEFTKSGMGYFLIQSNRVSTIGLTMYDNPQAYLAWLGYKYIKTFEWAKLPEESRQSFMDEMHSLILLQQYTGTIHTSMAMYQNNGIQYGIEEWKKNPPKQSPFGVQHFEGEFYLAPQSWIKNHGPMIWHQYHKSGGHFASLGAPEEFVDDCRRFFGTNYWKQLESGSTRV</sequence>
<dbReference type="PRINTS" id="PR00412">
    <property type="entry name" value="EPOXHYDRLASE"/>
</dbReference>
<dbReference type="GO" id="GO:0005975">
    <property type="term" value="P:carbohydrate metabolic process"/>
    <property type="evidence" value="ECO:0007669"/>
    <property type="project" value="InterPro"/>
</dbReference>
<keyword evidence="3" id="KW-0378">Hydrolase</keyword>
<organism evidence="6 7">
    <name type="scientific">Rhizoctonia solani</name>
    <dbReference type="NCBI Taxonomy" id="456999"/>
    <lineage>
        <taxon>Eukaryota</taxon>
        <taxon>Fungi</taxon>
        <taxon>Dikarya</taxon>
        <taxon>Basidiomycota</taxon>
        <taxon>Agaricomycotina</taxon>
        <taxon>Agaricomycetes</taxon>
        <taxon>Cantharellales</taxon>
        <taxon>Ceratobasidiaceae</taxon>
        <taxon>Rhizoctonia</taxon>
    </lineage>
</organism>
<evidence type="ECO:0000256" key="2">
    <source>
        <dbReference type="ARBA" id="ARBA00022797"/>
    </source>
</evidence>
<dbReference type="InterPro" id="IPR010497">
    <property type="entry name" value="Epoxide_hydro_N"/>
</dbReference>
<feature type="domain" description="GH16" evidence="5">
    <location>
        <begin position="38"/>
        <end position="268"/>
    </location>
</feature>
<dbReference type="InterPro" id="IPR000639">
    <property type="entry name" value="Epox_hydrolase-like"/>
</dbReference>
<comment type="similarity">
    <text evidence="1">Belongs to the peptidase S33 family.</text>
</comment>
<evidence type="ECO:0000256" key="3">
    <source>
        <dbReference type="ARBA" id="ARBA00022801"/>
    </source>
</evidence>
<name>A0A8H3ASM8_9AGAM</name>
<dbReference type="InterPro" id="IPR029058">
    <property type="entry name" value="AB_hydrolase_fold"/>
</dbReference>
<evidence type="ECO:0000259" key="5">
    <source>
        <dbReference type="PROSITE" id="PS51762"/>
    </source>
</evidence>
<accession>A0A8H3ASM8</accession>